<dbReference type="RefSeq" id="WP_142930358.1">
    <property type="nucleotide sequence ID" value="NZ_ML660152.1"/>
</dbReference>
<comment type="caution">
    <text evidence="2">The sequence shown here is derived from an EMBL/GenBank/DDBJ whole genome shotgun (WGS) entry which is preliminary data.</text>
</comment>
<protein>
    <submittedName>
        <fullName evidence="2">Uncharacterized protein</fullName>
    </submittedName>
</protein>
<name>A0A545SKQ7_9GAMM</name>
<evidence type="ECO:0000256" key="1">
    <source>
        <dbReference type="SAM" id="SignalP"/>
    </source>
</evidence>
<keyword evidence="3" id="KW-1185">Reference proteome</keyword>
<evidence type="ECO:0000313" key="3">
    <source>
        <dbReference type="Proteomes" id="UP000319732"/>
    </source>
</evidence>
<feature type="signal peptide" evidence="1">
    <location>
        <begin position="1"/>
        <end position="19"/>
    </location>
</feature>
<dbReference type="OrthoDB" id="9987691at2"/>
<proteinExistence type="predicted"/>
<accession>A0A545SKQ7</accession>
<gene>
    <name evidence="2" type="ORF">FKG94_28580</name>
</gene>
<evidence type="ECO:0000313" key="2">
    <source>
        <dbReference type="EMBL" id="TQV65567.1"/>
    </source>
</evidence>
<dbReference type="AlphaFoldDB" id="A0A545SKQ7"/>
<keyword evidence="1" id="KW-0732">Signal</keyword>
<dbReference type="Proteomes" id="UP000319732">
    <property type="component" value="Unassembled WGS sequence"/>
</dbReference>
<organism evidence="2 3">
    <name type="scientific">Exilibacterium tricleocarpae</name>
    <dbReference type="NCBI Taxonomy" id="2591008"/>
    <lineage>
        <taxon>Bacteria</taxon>
        <taxon>Pseudomonadati</taxon>
        <taxon>Pseudomonadota</taxon>
        <taxon>Gammaproteobacteria</taxon>
        <taxon>Cellvibrionales</taxon>
        <taxon>Cellvibrionaceae</taxon>
        <taxon>Exilibacterium</taxon>
    </lineage>
</organism>
<feature type="chain" id="PRO_5022047781" evidence="1">
    <location>
        <begin position="20"/>
        <end position="110"/>
    </location>
</feature>
<sequence length="110" mass="12046">MYKIANYALLLMMPLCCQAGKVTSKITHLAAATVQYGTLTLETPASTKPTCADEYTIMSFDKTTSHGRDMYSMALAALTAQLRLSVTYSDTECGLYGTRAVVTRLDIYAR</sequence>
<reference evidence="2 3" key="1">
    <citation type="submission" date="2019-06" db="EMBL/GenBank/DDBJ databases">
        <title>Whole genome sequence for Cellvibrionaceae sp. R142.</title>
        <authorList>
            <person name="Wang G."/>
        </authorList>
    </citation>
    <scope>NUCLEOTIDE SEQUENCE [LARGE SCALE GENOMIC DNA]</scope>
    <source>
        <strain evidence="2 3">R142</strain>
    </source>
</reference>
<dbReference type="EMBL" id="VHSG01000077">
    <property type="protein sequence ID" value="TQV65567.1"/>
    <property type="molecule type" value="Genomic_DNA"/>
</dbReference>